<dbReference type="InterPro" id="IPR023210">
    <property type="entry name" value="NADP_OxRdtase_dom"/>
</dbReference>
<dbReference type="InterPro" id="IPR050523">
    <property type="entry name" value="AKR_Detox_Biosynth"/>
</dbReference>
<reference evidence="4" key="1">
    <citation type="journal article" date="2021" name="New Phytol.">
        <title>Evolutionary innovations through gain and loss of genes in the ectomycorrhizal Boletales.</title>
        <authorList>
            <person name="Wu G."/>
            <person name="Miyauchi S."/>
            <person name="Morin E."/>
            <person name="Kuo A."/>
            <person name="Drula E."/>
            <person name="Varga T."/>
            <person name="Kohler A."/>
            <person name="Feng B."/>
            <person name="Cao Y."/>
            <person name="Lipzen A."/>
            <person name="Daum C."/>
            <person name="Hundley H."/>
            <person name="Pangilinan J."/>
            <person name="Johnson J."/>
            <person name="Barry K."/>
            <person name="LaButti K."/>
            <person name="Ng V."/>
            <person name="Ahrendt S."/>
            <person name="Min B."/>
            <person name="Choi I.G."/>
            <person name="Park H."/>
            <person name="Plett J.M."/>
            <person name="Magnuson J."/>
            <person name="Spatafora J.W."/>
            <person name="Nagy L.G."/>
            <person name="Henrissat B."/>
            <person name="Grigoriev I.V."/>
            <person name="Yang Z.L."/>
            <person name="Xu J."/>
            <person name="Martin F.M."/>
        </authorList>
    </citation>
    <scope>NUCLEOTIDE SEQUENCE</scope>
    <source>
        <strain evidence="4">KKN 215</strain>
    </source>
</reference>
<name>A0A8K0URD7_9AGAR</name>
<organism evidence="4 5">
    <name type="scientific">Cristinia sonorae</name>
    <dbReference type="NCBI Taxonomy" id="1940300"/>
    <lineage>
        <taxon>Eukaryota</taxon>
        <taxon>Fungi</taxon>
        <taxon>Dikarya</taxon>
        <taxon>Basidiomycota</taxon>
        <taxon>Agaricomycotina</taxon>
        <taxon>Agaricomycetes</taxon>
        <taxon>Agaricomycetidae</taxon>
        <taxon>Agaricales</taxon>
        <taxon>Pleurotineae</taxon>
        <taxon>Stephanosporaceae</taxon>
        <taxon>Cristinia</taxon>
    </lineage>
</organism>
<dbReference type="OrthoDB" id="48988at2759"/>
<keyword evidence="5" id="KW-1185">Reference proteome</keyword>
<comment type="similarity">
    <text evidence="2">Belongs to the aldo/keto reductase family. Aldo/keto reductase 2 subfamily.</text>
</comment>
<dbReference type="PANTHER" id="PTHR43364">
    <property type="entry name" value="NADH-SPECIFIC METHYLGLYOXAL REDUCTASE-RELATED"/>
    <property type="match status" value="1"/>
</dbReference>
<dbReference type="Proteomes" id="UP000813824">
    <property type="component" value="Unassembled WGS sequence"/>
</dbReference>
<dbReference type="InterPro" id="IPR036812">
    <property type="entry name" value="NAD(P)_OxRdtase_dom_sf"/>
</dbReference>
<evidence type="ECO:0000313" key="4">
    <source>
        <dbReference type="EMBL" id="KAH8102187.1"/>
    </source>
</evidence>
<dbReference type="AlphaFoldDB" id="A0A8K0URD7"/>
<dbReference type="GO" id="GO:0016491">
    <property type="term" value="F:oxidoreductase activity"/>
    <property type="evidence" value="ECO:0007669"/>
    <property type="project" value="UniProtKB-KW"/>
</dbReference>
<dbReference type="PANTHER" id="PTHR43364:SF2">
    <property type="entry name" value="ARYL-ALCOHOL DEHYDROGENASE AAD10-RELATED"/>
    <property type="match status" value="1"/>
</dbReference>
<accession>A0A8K0URD7</accession>
<protein>
    <submittedName>
        <fullName evidence="4">Aryl-alcohol dehydrogenase [NADP(+)]</fullName>
    </submittedName>
</protein>
<dbReference type="EMBL" id="JAEVFJ010000010">
    <property type="protein sequence ID" value="KAH8102187.1"/>
    <property type="molecule type" value="Genomic_DNA"/>
</dbReference>
<dbReference type="SUPFAM" id="SSF51430">
    <property type="entry name" value="NAD(P)-linked oxidoreductase"/>
    <property type="match status" value="1"/>
</dbReference>
<evidence type="ECO:0000259" key="3">
    <source>
        <dbReference type="Pfam" id="PF00248"/>
    </source>
</evidence>
<gene>
    <name evidence="4" type="ORF">BXZ70DRAFT_1016680</name>
</gene>
<evidence type="ECO:0000313" key="5">
    <source>
        <dbReference type="Proteomes" id="UP000813824"/>
    </source>
</evidence>
<keyword evidence="1" id="KW-0560">Oxidoreductase</keyword>
<dbReference type="Pfam" id="PF00248">
    <property type="entry name" value="Aldo_ket_red"/>
    <property type="match status" value="1"/>
</dbReference>
<dbReference type="Gene3D" id="3.20.20.100">
    <property type="entry name" value="NADP-dependent oxidoreductase domain"/>
    <property type="match status" value="1"/>
</dbReference>
<feature type="domain" description="NADP-dependent oxidoreductase" evidence="3">
    <location>
        <begin position="28"/>
        <end position="343"/>
    </location>
</feature>
<evidence type="ECO:0000256" key="1">
    <source>
        <dbReference type="ARBA" id="ARBA00023002"/>
    </source>
</evidence>
<comment type="caution">
    <text evidence="4">The sequence shown here is derived from an EMBL/GenBank/DDBJ whole genome shotgun (WGS) entry which is preliminary data.</text>
</comment>
<sequence>MSFGQPIPPTKLGRYRPLAPRAGVHISPIILGGMSIGDKWAKLGMGSMDKESSFKLLDAYYDAGGNAIDTANVYQDGSSEECIGEWMEKRKNRDQIFIMTKYTNNLKLSSEPDSEYVQKVQYTGNNIKSLHLSVEKSLERLRTNYIDLLYVHWWDYVTSVEEVMDGLHNLVVQGKVLYLGISDTPAHIVADANNYAKYNGKTPFVVYQGMWSLVNRDFEREMLPMARRHGMAIAPWGVLAGGKLRSDEEEERRRQTGEGGRTLFLSKDWERSENERKVSNALEKVAKDVGAKNVTSVAIAYIMQKAPYIFPIIGGRKVEQLLGNLEALDIALTPEHIEFLESVVPFDFGFPYSHFGRPDGDYNDLFKTAGVLDKWPVQQAIRPTK</sequence>
<evidence type="ECO:0000256" key="2">
    <source>
        <dbReference type="ARBA" id="ARBA00038157"/>
    </source>
</evidence>
<proteinExistence type="inferred from homology"/>